<comment type="caution">
    <text evidence="3">The sequence shown here is derived from an EMBL/GenBank/DDBJ whole genome shotgun (WGS) entry which is preliminary data.</text>
</comment>
<dbReference type="RefSeq" id="WP_148377664.1">
    <property type="nucleotide sequence ID" value="NZ_VSIY01000006.1"/>
</dbReference>
<feature type="compositionally biased region" description="Basic and acidic residues" evidence="2">
    <location>
        <begin position="62"/>
        <end position="72"/>
    </location>
</feature>
<dbReference type="Proteomes" id="UP000322080">
    <property type="component" value="Unassembled WGS sequence"/>
</dbReference>
<feature type="coiled-coil region" evidence="1">
    <location>
        <begin position="6"/>
        <end position="33"/>
    </location>
</feature>
<keyword evidence="4" id="KW-1185">Reference proteome</keyword>
<dbReference type="AlphaFoldDB" id="A0A5D0RI41"/>
<name>A0A5D0RI41_9RHOB</name>
<protein>
    <recommendedName>
        <fullName evidence="5">DUF3618 domain-containing protein</fullName>
    </recommendedName>
</protein>
<evidence type="ECO:0000256" key="2">
    <source>
        <dbReference type="SAM" id="MobiDB-lite"/>
    </source>
</evidence>
<evidence type="ECO:0008006" key="5">
    <source>
        <dbReference type="Google" id="ProtNLM"/>
    </source>
</evidence>
<proteinExistence type="predicted"/>
<evidence type="ECO:0000313" key="3">
    <source>
        <dbReference type="EMBL" id="TYB81270.1"/>
    </source>
</evidence>
<feature type="compositionally biased region" description="Acidic residues" evidence="2">
    <location>
        <begin position="142"/>
        <end position="151"/>
    </location>
</feature>
<feature type="region of interest" description="Disordered" evidence="2">
    <location>
        <begin position="135"/>
        <end position="175"/>
    </location>
</feature>
<feature type="compositionally biased region" description="Basic and acidic residues" evidence="2">
    <location>
        <begin position="152"/>
        <end position="175"/>
    </location>
</feature>
<keyword evidence="1" id="KW-0175">Coiled coil</keyword>
<accession>A0A5D0RI41</accession>
<feature type="region of interest" description="Disordered" evidence="2">
    <location>
        <begin position="48"/>
        <end position="72"/>
    </location>
</feature>
<evidence type="ECO:0000313" key="4">
    <source>
        <dbReference type="Proteomes" id="UP000322080"/>
    </source>
</evidence>
<dbReference type="EMBL" id="VSIY01000006">
    <property type="protein sequence ID" value="TYB81270.1"/>
    <property type="molecule type" value="Genomic_DNA"/>
</dbReference>
<organism evidence="3 4">
    <name type="scientific">Maritimibacter fusiformis</name>
    <dbReference type="NCBI Taxonomy" id="2603819"/>
    <lineage>
        <taxon>Bacteria</taxon>
        <taxon>Pseudomonadati</taxon>
        <taxon>Pseudomonadota</taxon>
        <taxon>Alphaproteobacteria</taxon>
        <taxon>Rhodobacterales</taxon>
        <taxon>Roseobacteraceae</taxon>
        <taxon>Maritimibacter</taxon>
    </lineage>
</organism>
<sequence>MATKSKKIARDAKERVKATVKDLADETAEMAREELDDGKAALRAKGRDLRDAAADEIDETGEAARDAAGRFDDDDYRHRAAAHLADALDGLAERLRQREPGQMRADVEDFARKNPLLFYAGAALGGFALARLAKATGREGADASEEDPDEDYPFRDDIPGYPDRKGRVTNGDARR</sequence>
<reference evidence="3 4" key="1">
    <citation type="submission" date="2019-08" db="EMBL/GenBank/DDBJ databases">
        <title>Identification of a novel species of the genus Boseongicola.</title>
        <authorList>
            <person name="Zhang X.-Q."/>
        </authorList>
    </citation>
    <scope>NUCLEOTIDE SEQUENCE [LARGE SCALE GENOMIC DNA]</scope>
    <source>
        <strain evidence="3 4">HY14</strain>
    </source>
</reference>
<evidence type="ECO:0000256" key="1">
    <source>
        <dbReference type="SAM" id="Coils"/>
    </source>
</evidence>
<gene>
    <name evidence="3" type="ORF">FVF75_09075</name>
</gene>